<evidence type="ECO:0000256" key="7">
    <source>
        <dbReference type="ARBA" id="ARBA00035120"/>
    </source>
</evidence>
<evidence type="ECO:0000256" key="1">
    <source>
        <dbReference type="ARBA" id="ARBA00004651"/>
    </source>
</evidence>
<protein>
    <recommendedName>
        <fullName evidence="10">Fluoride-specific ion channel FluC</fullName>
    </recommendedName>
</protein>
<keyword evidence="4 10" id="KW-1133">Transmembrane helix</keyword>
<evidence type="ECO:0000256" key="8">
    <source>
        <dbReference type="ARBA" id="ARBA00035585"/>
    </source>
</evidence>
<dbReference type="NCBIfam" id="NF010812">
    <property type="entry name" value="PRK14216.1"/>
    <property type="match status" value="1"/>
</dbReference>
<keyword evidence="3 10" id="KW-0812">Transmembrane</keyword>
<feature type="binding site" evidence="10">
    <location>
        <position position="90"/>
    </location>
    <ligand>
        <name>Na(+)</name>
        <dbReference type="ChEBI" id="CHEBI:29101"/>
        <note>structural</note>
    </ligand>
</feature>
<comment type="activity regulation">
    <text evidence="10">Na(+) is not transported, but it plays an essential structural role and its presence is essential for fluoride channel function.</text>
</comment>
<reference evidence="11 12" key="1">
    <citation type="submission" date="2023-11" db="EMBL/GenBank/DDBJ databases">
        <authorList>
            <person name="Xu M."/>
            <person name="Jiang T."/>
        </authorList>
    </citation>
    <scope>NUCLEOTIDE SEQUENCE [LARGE SCALE GENOMIC DNA]</scope>
    <source>
        <strain evidence="11 12">SD</strain>
    </source>
</reference>
<keyword evidence="6 10" id="KW-0407">Ion channel</keyword>
<keyword evidence="5 10" id="KW-0472">Membrane</keyword>
<dbReference type="InterPro" id="IPR003691">
    <property type="entry name" value="FluC"/>
</dbReference>
<feature type="transmembrane region" description="Helical" evidence="10">
    <location>
        <begin position="50"/>
        <end position="68"/>
    </location>
</feature>
<gene>
    <name evidence="10 11" type="primary">crcB</name>
    <name evidence="10" type="synonym">fluC</name>
    <name evidence="11" type="ORF">SK069_19575</name>
</gene>
<comment type="catalytic activity">
    <reaction evidence="8">
        <text>fluoride(in) = fluoride(out)</text>
        <dbReference type="Rhea" id="RHEA:76159"/>
        <dbReference type="ChEBI" id="CHEBI:17051"/>
    </reaction>
    <physiologicalReaction direction="left-to-right" evidence="8">
        <dbReference type="Rhea" id="RHEA:76160"/>
    </physiologicalReaction>
</comment>
<feature type="transmembrane region" description="Helical" evidence="10">
    <location>
        <begin position="111"/>
        <end position="132"/>
    </location>
</feature>
<evidence type="ECO:0000256" key="6">
    <source>
        <dbReference type="ARBA" id="ARBA00023303"/>
    </source>
</evidence>
<sequence length="147" mass="15342">MTDPDAPTSPAPATPRHHVLAAVALGGALGTLARAGLAEAQGHDPSTWPWGTLVANLVGTFLLGWWTVRLTHVPDLDPRFRPFLTTGICGGLTTFSTLQLELVRQVDDGRWALAAGYGAVTLVGGLLTAVAGHRAARARRRSGTSAT</sequence>
<comment type="subcellular location">
    <subcellularLocation>
        <location evidence="1 10">Cell membrane</location>
        <topology evidence="1 10">Multi-pass membrane protein</topology>
    </subcellularLocation>
</comment>
<dbReference type="RefSeq" id="WP_319955956.1">
    <property type="nucleotide sequence ID" value="NZ_JAXAVX010000021.1"/>
</dbReference>
<comment type="caution">
    <text evidence="11">The sequence shown here is derived from an EMBL/GenBank/DDBJ whole genome shotgun (WGS) entry which is preliminary data.</text>
</comment>
<dbReference type="PANTHER" id="PTHR28259">
    <property type="entry name" value="FLUORIDE EXPORT PROTEIN 1-RELATED"/>
    <property type="match status" value="1"/>
</dbReference>
<dbReference type="Pfam" id="PF02537">
    <property type="entry name" value="CRCB"/>
    <property type="match status" value="1"/>
</dbReference>
<dbReference type="EMBL" id="JAXAVX010000021">
    <property type="protein sequence ID" value="MDX8153807.1"/>
    <property type="molecule type" value="Genomic_DNA"/>
</dbReference>
<keyword evidence="12" id="KW-1185">Reference proteome</keyword>
<keyword evidence="10" id="KW-0915">Sodium</keyword>
<keyword evidence="10" id="KW-0813">Transport</keyword>
<comment type="similarity">
    <text evidence="7 10">Belongs to the fluoride channel Fluc/FEX (TC 1.A.43) family.</text>
</comment>
<accession>A0ABU4VPM6</accession>
<dbReference type="HAMAP" id="MF_00454">
    <property type="entry name" value="FluC"/>
    <property type="match status" value="1"/>
</dbReference>
<evidence type="ECO:0000256" key="5">
    <source>
        <dbReference type="ARBA" id="ARBA00023136"/>
    </source>
</evidence>
<keyword evidence="10" id="KW-0479">Metal-binding</keyword>
<evidence type="ECO:0000313" key="11">
    <source>
        <dbReference type="EMBL" id="MDX8153807.1"/>
    </source>
</evidence>
<dbReference type="Proteomes" id="UP001277761">
    <property type="component" value="Unassembled WGS sequence"/>
</dbReference>
<feature type="binding site" evidence="10">
    <location>
        <position position="93"/>
    </location>
    <ligand>
        <name>Na(+)</name>
        <dbReference type="ChEBI" id="CHEBI:29101"/>
        <note>structural</note>
    </ligand>
</feature>
<proteinExistence type="inferred from homology"/>
<name>A0ABU4VPM6_9ACTN</name>
<keyword evidence="10" id="KW-0406">Ion transport</keyword>
<evidence type="ECO:0000256" key="4">
    <source>
        <dbReference type="ARBA" id="ARBA00022989"/>
    </source>
</evidence>
<evidence type="ECO:0000256" key="9">
    <source>
        <dbReference type="ARBA" id="ARBA00049940"/>
    </source>
</evidence>
<feature type="transmembrane region" description="Helical" evidence="10">
    <location>
        <begin position="80"/>
        <end position="99"/>
    </location>
</feature>
<dbReference type="PANTHER" id="PTHR28259:SF1">
    <property type="entry name" value="FLUORIDE EXPORT PROTEIN 1-RELATED"/>
    <property type="match status" value="1"/>
</dbReference>
<evidence type="ECO:0000256" key="3">
    <source>
        <dbReference type="ARBA" id="ARBA00022692"/>
    </source>
</evidence>
<evidence type="ECO:0000256" key="10">
    <source>
        <dbReference type="HAMAP-Rule" id="MF_00454"/>
    </source>
</evidence>
<keyword evidence="2 10" id="KW-1003">Cell membrane</keyword>
<comment type="function">
    <text evidence="9 10">Fluoride-specific ion channel. Important for reducing fluoride concentration in the cell, thus reducing its toxicity.</text>
</comment>
<organism evidence="11 12">
    <name type="scientific">Patulibacter brassicae</name>
    <dbReference type="NCBI Taxonomy" id="1705717"/>
    <lineage>
        <taxon>Bacteria</taxon>
        <taxon>Bacillati</taxon>
        <taxon>Actinomycetota</taxon>
        <taxon>Thermoleophilia</taxon>
        <taxon>Solirubrobacterales</taxon>
        <taxon>Patulibacteraceae</taxon>
        <taxon>Patulibacter</taxon>
    </lineage>
</organism>
<evidence type="ECO:0000313" key="12">
    <source>
        <dbReference type="Proteomes" id="UP001277761"/>
    </source>
</evidence>
<evidence type="ECO:0000256" key="2">
    <source>
        <dbReference type="ARBA" id="ARBA00022475"/>
    </source>
</evidence>